<accession>A0A1M2VTD6</accession>
<keyword evidence="3" id="KW-1185">Reference proteome</keyword>
<reference evidence="2 3" key="1">
    <citation type="submission" date="2016-10" db="EMBL/GenBank/DDBJ databases">
        <title>Genome sequence of the basidiomycete white-rot fungus Trametes pubescens.</title>
        <authorList>
            <person name="Makela M.R."/>
            <person name="Granchi Z."/>
            <person name="Peng M."/>
            <person name="De Vries R.P."/>
            <person name="Grigoriev I."/>
            <person name="Riley R."/>
            <person name="Hilden K."/>
        </authorList>
    </citation>
    <scope>NUCLEOTIDE SEQUENCE [LARGE SCALE GENOMIC DNA]</scope>
    <source>
        <strain evidence="2 3">FBCC735</strain>
    </source>
</reference>
<sequence length="169" mass="18151">MHHTTRTRAPLLPVAISQSPLLSGTLPADLFYNLAKPLPIITIGPCDLGADRPPVQSGARGPTSSSSSPASSSSSLSSTFSSPAPISPKDVISLLNLLEAMDNDVATEVQRVRLGIQETRTLVRECREESKARASELQKRREQEQNDTKGADDDFWLVASSNIGRSSKP</sequence>
<name>A0A1M2VTD6_TRAPU</name>
<organism evidence="2 3">
    <name type="scientific">Trametes pubescens</name>
    <name type="common">White-rot fungus</name>
    <dbReference type="NCBI Taxonomy" id="154538"/>
    <lineage>
        <taxon>Eukaryota</taxon>
        <taxon>Fungi</taxon>
        <taxon>Dikarya</taxon>
        <taxon>Basidiomycota</taxon>
        <taxon>Agaricomycotina</taxon>
        <taxon>Agaricomycetes</taxon>
        <taxon>Polyporales</taxon>
        <taxon>Polyporaceae</taxon>
        <taxon>Trametes</taxon>
    </lineage>
</organism>
<dbReference type="OMA" id="KETKWIG"/>
<evidence type="ECO:0000256" key="1">
    <source>
        <dbReference type="SAM" id="MobiDB-lite"/>
    </source>
</evidence>
<gene>
    <name evidence="2" type="ORF">TRAPUB_12714</name>
</gene>
<protein>
    <submittedName>
        <fullName evidence="2">Uncharacterized protein</fullName>
    </submittedName>
</protein>
<feature type="compositionally biased region" description="Polar residues" evidence="1">
    <location>
        <begin position="159"/>
        <end position="169"/>
    </location>
</feature>
<comment type="caution">
    <text evidence="2">The sequence shown here is derived from an EMBL/GenBank/DDBJ whole genome shotgun (WGS) entry which is preliminary data.</text>
</comment>
<feature type="region of interest" description="Disordered" evidence="1">
    <location>
        <begin position="126"/>
        <end position="169"/>
    </location>
</feature>
<proteinExistence type="predicted"/>
<evidence type="ECO:0000313" key="2">
    <source>
        <dbReference type="EMBL" id="OJT10772.1"/>
    </source>
</evidence>
<feature type="compositionally biased region" description="Low complexity" evidence="1">
    <location>
        <begin position="62"/>
        <end position="86"/>
    </location>
</feature>
<feature type="region of interest" description="Disordered" evidence="1">
    <location>
        <begin position="51"/>
        <end position="86"/>
    </location>
</feature>
<feature type="compositionally biased region" description="Basic and acidic residues" evidence="1">
    <location>
        <begin position="126"/>
        <end position="152"/>
    </location>
</feature>
<dbReference type="Proteomes" id="UP000184267">
    <property type="component" value="Unassembled WGS sequence"/>
</dbReference>
<dbReference type="AlphaFoldDB" id="A0A1M2VTD6"/>
<dbReference type="OrthoDB" id="3018737at2759"/>
<evidence type="ECO:0000313" key="3">
    <source>
        <dbReference type="Proteomes" id="UP000184267"/>
    </source>
</evidence>
<dbReference type="EMBL" id="MNAD01000735">
    <property type="protein sequence ID" value="OJT10772.1"/>
    <property type="molecule type" value="Genomic_DNA"/>
</dbReference>
<dbReference type="STRING" id="154538.A0A1M2VTD6"/>